<dbReference type="CDD" id="cd03375">
    <property type="entry name" value="TPP_OGFOR"/>
    <property type="match status" value="1"/>
</dbReference>
<dbReference type="GO" id="GO:0030976">
    <property type="term" value="F:thiamine pyrophosphate binding"/>
    <property type="evidence" value="ECO:0007669"/>
    <property type="project" value="InterPro"/>
</dbReference>
<keyword evidence="3" id="KW-0670">Pyruvate</keyword>
<dbReference type="STRING" id="360412.LARV_02348"/>
<protein>
    <submittedName>
        <fullName evidence="3">Pyruvate:ferredoxin oxidoreductase</fullName>
    </submittedName>
</protein>
<keyword evidence="4" id="KW-1185">Reference proteome</keyword>
<sequence length="349" mass="37975">MMDTTAARPQANINLVGLTRADYRGAPSTLCQGCGHNGIASQIVAALYEMNLVPENVVKFSGIGCSSKSPTYFLSRSFGFNGLHGRMPSLALGAMAGDVSLKGIGVSGDGDSASIGMGQFKHIIRRNVPMVFIIENNGVYGLTKGQFSATAEKGLSLKKQGTNQFLPVDICSEALVANATFVARSFAGDPRQLKELLKAAISHNGIAVLDVISPCVTFGNQDNSIHSYGFGKDHEMPLHELSFVPARDEITIEDYEEGTQREVTLHDGSTIVLRKLDKDFDPTDRMQAVTVLEDARRKNELITGLIYINPEEPNFFEGFGLVDEPLNRLTEDRLRPGKEALEELNAMFM</sequence>
<dbReference type="GO" id="GO:0045333">
    <property type="term" value="P:cellular respiration"/>
    <property type="evidence" value="ECO:0007669"/>
    <property type="project" value="UniProtKB-ARBA"/>
</dbReference>
<evidence type="ECO:0000259" key="2">
    <source>
        <dbReference type="Pfam" id="PF02775"/>
    </source>
</evidence>
<dbReference type="Gene3D" id="3.40.50.970">
    <property type="match status" value="1"/>
</dbReference>
<dbReference type="EMBL" id="DF967972">
    <property type="protein sequence ID" value="GAP14575.1"/>
    <property type="molecule type" value="Genomic_DNA"/>
</dbReference>
<organism evidence="3">
    <name type="scientific">Longilinea arvoryzae</name>
    <dbReference type="NCBI Taxonomy" id="360412"/>
    <lineage>
        <taxon>Bacteria</taxon>
        <taxon>Bacillati</taxon>
        <taxon>Chloroflexota</taxon>
        <taxon>Anaerolineae</taxon>
        <taxon>Anaerolineales</taxon>
        <taxon>Anaerolineaceae</taxon>
        <taxon>Longilinea</taxon>
    </lineage>
</organism>
<evidence type="ECO:0000256" key="1">
    <source>
        <dbReference type="ARBA" id="ARBA00023002"/>
    </source>
</evidence>
<proteinExistence type="predicted"/>
<feature type="domain" description="Thiamine pyrophosphate enzyme TPP-binding" evidence="2">
    <location>
        <begin position="63"/>
        <end position="211"/>
    </location>
</feature>
<dbReference type="InterPro" id="IPR029061">
    <property type="entry name" value="THDP-binding"/>
</dbReference>
<dbReference type="AlphaFoldDB" id="A0A0S7BAC5"/>
<dbReference type="GO" id="GO:0016625">
    <property type="term" value="F:oxidoreductase activity, acting on the aldehyde or oxo group of donors, iron-sulfur protein as acceptor"/>
    <property type="evidence" value="ECO:0007669"/>
    <property type="project" value="UniProtKB-ARBA"/>
</dbReference>
<gene>
    <name evidence="3" type="ORF">LARV_02348</name>
</gene>
<dbReference type="InterPro" id="IPR011766">
    <property type="entry name" value="TPP_enzyme_TPP-bd"/>
</dbReference>
<dbReference type="SUPFAM" id="SSF52518">
    <property type="entry name" value="Thiamin diphosphate-binding fold (THDP-binding)"/>
    <property type="match status" value="1"/>
</dbReference>
<dbReference type="PANTHER" id="PTHR48084">
    <property type="entry name" value="2-OXOGLUTARATE OXIDOREDUCTASE SUBUNIT KORB-RELATED"/>
    <property type="match status" value="1"/>
</dbReference>
<evidence type="ECO:0000313" key="3">
    <source>
        <dbReference type="EMBL" id="GAP14575.1"/>
    </source>
</evidence>
<name>A0A0S7BAC5_9CHLR</name>
<dbReference type="InterPro" id="IPR051457">
    <property type="entry name" value="2-oxoacid:Fd_oxidoreductase"/>
</dbReference>
<accession>A0A0S7BAC5</accession>
<reference evidence="3" key="1">
    <citation type="submission" date="2015-07" db="EMBL/GenBank/DDBJ databases">
        <title>Draft Genome Sequences of Anaerolinea thermolimosa IMO-1, Bellilinea caldifistulae GOMI-1, Leptolinea tardivitalis YMTK-2, Levilinea saccharolytica KIBI-1,Longilinea arvoryzae KOME-1, Previously Described as Members of the Anaerolineaceae (Chloroflexi).</title>
        <authorList>
            <person name="Sekiguchi Y."/>
            <person name="Ohashi A."/>
            <person name="Matsuura N."/>
            <person name="Tourlousse M.D."/>
        </authorList>
    </citation>
    <scope>NUCLEOTIDE SEQUENCE [LARGE SCALE GENOMIC DNA]</scope>
    <source>
        <strain evidence="3">KOME-1</strain>
    </source>
</reference>
<dbReference type="RefSeq" id="WP_075073819.1">
    <property type="nucleotide sequence ID" value="NZ_DF967972.1"/>
</dbReference>
<dbReference type="PANTHER" id="PTHR48084:SF5">
    <property type="entry name" value="BLR6744 PROTEIN"/>
    <property type="match status" value="1"/>
</dbReference>
<dbReference type="Proteomes" id="UP000055060">
    <property type="component" value="Unassembled WGS sequence"/>
</dbReference>
<evidence type="ECO:0000313" key="4">
    <source>
        <dbReference type="Proteomes" id="UP000055060"/>
    </source>
</evidence>
<dbReference type="Pfam" id="PF02775">
    <property type="entry name" value="TPP_enzyme_C"/>
    <property type="match status" value="1"/>
</dbReference>
<keyword evidence="1" id="KW-0560">Oxidoreductase</keyword>